<dbReference type="Proteomes" id="UP000225706">
    <property type="component" value="Unassembled WGS sequence"/>
</dbReference>
<dbReference type="PANTHER" id="PTHR33887">
    <property type="entry name" value="PB1 DOMAIN-CONTAINING PROTEIN"/>
    <property type="match status" value="1"/>
</dbReference>
<protein>
    <submittedName>
        <fullName evidence="2">Uncharacterized protein CXorf65-like</fullName>
    </submittedName>
</protein>
<dbReference type="OrthoDB" id="2109241at2759"/>
<feature type="region of interest" description="Disordered" evidence="1">
    <location>
        <begin position="117"/>
        <end position="151"/>
    </location>
</feature>
<organism evidence="2 3">
    <name type="scientific">Stylophora pistillata</name>
    <name type="common">Smooth cauliflower coral</name>
    <dbReference type="NCBI Taxonomy" id="50429"/>
    <lineage>
        <taxon>Eukaryota</taxon>
        <taxon>Metazoa</taxon>
        <taxon>Cnidaria</taxon>
        <taxon>Anthozoa</taxon>
        <taxon>Hexacorallia</taxon>
        <taxon>Scleractinia</taxon>
        <taxon>Astrocoeniina</taxon>
        <taxon>Pocilloporidae</taxon>
        <taxon>Stylophora</taxon>
    </lineage>
</organism>
<dbReference type="InterPro" id="IPR039471">
    <property type="entry name" value="CXorf65-like"/>
</dbReference>
<keyword evidence="3" id="KW-1185">Reference proteome</keyword>
<feature type="compositionally biased region" description="Basic residues" evidence="1">
    <location>
        <begin position="135"/>
        <end position="145"/>
    </location>
</feature>
<dbReference type="AlphaFoldDB" id="A0A2B4SUZ9"/>
<proteinExistence type="predicted"/>
<dbReference type="PANTHER" id="PTHR33887:SF5">
    <property type="entry name" value="PB1 DOMAIN-CONTAINING PROTEIN"/>
    <property type="match status" value="1"/>
</dbReference>
<dbReference type="Pfam" id="PF15874">
    <property type="entry name" value="Il2rg"/>
    <property type="match status" value="1"/>
</dbReference>
<accession>A0A2B4SUZ9</accession>
<reference evidence="3" key="1">
    <citation type="journal article" date="2017" name="bioRxiv">
        <title>Comparative analysis of the genomes of Stylophora pistillata and Acropora digitifera provides evidence for extensive differences between species of corals.</title>
        <authorList>
            <person name="Voolstra C.R."/>
            <person name="Li Y."/>
            <person name="Liew Y.J."/>
            <person name="Baumgarten S."/>
            <person name="Zoccola D."/>
            <person name="Flot J.-F."/>
            <person name="Tambutte S."/>
            <person name="Allemand D."/>
            <person name="Aranda M."/>
        </authorList>
    </citation>
    <scope>NUCLEOTIDE SEQUENCE [LARGE SCALE GENOMIC DNA]</scope>
</reference>
<evidence type="ECO:0000256" key="1">
    <source>
        <dbReference type="SAM" id="MobiDB-lite"/>
    </source>
</evidence>
<dbReference type="EMBL" id="LSMT01000024">
    <property type="protein sequence ID" value="PFX32378.1"/>
    <property type="molecule type" value="Genomic_DNA"/>
</dbReference>
<name>A0A2B4SUZ9_STYPI</name>
<evidence type="ECO:0000313" key="3">
    <source>
        <dbReference type="Proteomes" id="UP000225706"/>
    </source>
</evidence>
<comment type="caution">
    <text evidence="2">The sequence shown here is derived from an EMBL/GenBank/DDBJ whole genome shotgun (WGS) entry which is preliminary data.</text>
</comment>
<sequence>MFVTIYYGDQKSLLVNPSCSVVNLLNSIKERCGYGDSDRVLDLSDETGLVLDLSSHKNDYASKYLASKGFYVLVEKRTITSPSNDPNESRLPQEVQYVPLLLRPNETFQGYKARVAERNMGRDEISQTSRNTASRGKRGRPRVRKSVVEAS</sequence>
<evidence type="ECO:0000313" key="2">
    <source>
        <dbReference type="EMBL" id="PFX32378.1"/>
    </source>
</evidence>
<gene>
    <name evidence="2" type="primary">Gm614</name>
    <name evidence="2" type="ORF">AWC38_SpisGene2774</name>
</gene>